<dbReference type="EMBL" id="CBSX010000102">
    <property type="protein sequence ID" value="CDH05407.1"/>
    <property type="molecule type" value="Genomic_DNA"/>
</dbReference>
<sequence length="52" mass="6252">MEVKYQICLPIIYKYKEIVCLKLLSLKTNVHLIQKNINVIVLLHRWVLFLGR</sequence>
<proteinExistence type="predicted"/>
<dbReference type="AlphaFoldDB" id="A0A077NTA9"/>
<evidence type="ECO:0000313" key="1">
    <source>
        <dbReference type="EMBL" id="CDH05407.1"/>
    </source>
</evidence>
<comment type="caution">
    <text evidence="1">The sequence shown here is derived from an EMBL/GenBank/DDBJ whole genome shotgun (WGS) entry which is preliminary data.</text>
</comment>
<organism evidence="1 2">
    <name type="scientific">Xenorhabdus bovienii str. oregonense</name>
    <dbReference type="NCBI Taxonomy" id="1398202"/>
    <lineage>
        <taxon>Bacteria</taxon>
        <taxon>Pseudomonadati</taxon>
        <taxon>Pseudomonadota</taxon>
        <taxon>Gammaproteobacteria</taxon>
        <taxon>Enterobacterales</taxon>
        <taxon>Morganellaceae</taxon>
        <taxon>Xenorhabdus</taxon>
    </lineage>
</organism>
<dbReference type="HOGENOM" id="CLU_3086288_0_0_6"/>
<gene>
    <name evidence="1" type="ORF">XBO1_1900024</name>
</gene>
<protein>
    <submittedName>
        <fullName evidence="1">Uncharacterized protein</fullName>
    </submittedName>
</protein>
<evidence type="ECO:0000313" key="2">
    <source>
        <dbReference type="Proteomes" id="UP000028483"/>
    </source>
</evidence>
<dbReference type="Proteomes" id="UP000028483">
    <property type="component" value="Unassembled WGS sequence"/>
</dbReference>
<name>A0A077NTA9_XENBV</name>
<accession>A0A077NTA9</accession>
<reference evidence="1" key="1">
    <citation type="submission" date="2013-07" db="EMBL/GenBank/DDBJ databases">
        <title>Sub-species coevolution in mutualistic symbiosis.</title>
        <authorList>
            <person name="Murfin K."/>
            <person name="Klassen J."/>
            <person name="Lee M."/>
            <person name="Forst S."/>
            <person name="Stock P."/>
            <person name="Goodrich-Blair H."/>
        </authorList>
    </citation>
    <scope>NUCLEOTIDE SEQUENCE [LARGE SCALE GENOMIC DNA]</scope>
    <source>
        <strain evidence="1">Oregonense</strain>
    </source>
</reference>